<dbReference type="PANTHER" id="PTHR31391:SF157">
    <property type="entry name" value="B3 DOMAIN-CONTAINING PROTEIN REM16"/>
    <property type="match status" value="1"/>
</dbReference>
<dbReference type="PANTHER" id="PTHR31391">
    <property type="entry name" value="B3 DOMAIN-CONTAINING PROTEIN OS11G0197600-RELATED"/>
    <property type="match status" value="1"/>
</dbReference>
<keyword evidence="3" id="KW-0238">DNA-binding</keyword>
<accession>A0A9Q1QDX6</accession>
<reference evidence="9" key="1">
    <citation type="submission" date="2022-04" db="EMBL/GenBank/DDBJ databases">
        <title>Carnegiea gigantea Genome sequencing and assembly v2.</title>
        <authorList>
            <person name="Copetti D."/>
            <person name="Sanderson M.J."/>
            <person name="Burquez A."/>
            <person name="Wojciechowski M.F."/>
        </authorList>
    </citation>
    <scope>NUCLEOTIDE SEQUENCE</scope>
    <source>
        <strain evidence="9">SGP5-SGP5p</strain>
        <tissue evidence="9">Aerial part</tissue>
    </source>
</reference>
<dbReference type="Pfam" id="PF02362">
    <property type="entry name" value="B3"/>
    <property type="match status" value="2"/>
</dbReference>
<feature type="domain" description="TF-B3" evidence="8">
    <location>
        <begin position="344"/>
        <end position="440"/>
    </location>
</feature>
<dbReference type="AlphaFoldDB" id="A0A9Q1QDX6"/>
<dbReference type="OrthoDB" id="590488at2759"/>
<organism evidence="9 10">
    <name type="scientific">Carnegiea gigantea</name>
    <dbReference type="NCBI Taxonomy" id="171969"/>
    <lineage>
        <taxon>Eukaryota</taxon>
        <taxon>Viridiplantae</taxon>
        <taxon>Streptophyta</taxon>
        <taxon>Embryophyta</taxon>
        <taxon>Tracheophyta</taxon>
        <taxon>Spermatophyta</taxon>
        <taxon>Magnoliopsida</taxon>
        <taxon>eudicotyledons</taxon>
        <taxon>Gunneridae</taxon>
        <taxon>Pentapetalae</taxon>
        <taxon>Caryophyllales</taxon>
        <taxon>Cactineae</taxon>
        <taxon>Cactaceae</taxon>
        <taxon>Cactoideae</taxon>
        <taxon>Echinocereeae</taxon>
        <taxon>Carnegiea</taxon>
    </lineage>
</organism>
<feature type="transmembrane region" description="Helical" evidence="7">
    <location>
        <begin position="47"/>
        <end position="67"/>
    </location>
</feature>
<evidence type="ECO:0000256" key="7">
    <source>
        <dbReference type="SAM" id="Phobius"/>
    </source>
</evidence>
<comment type="subcellular location">
    <subcellularLocation>
        <location evidence="1">Nucleus</location>
    </subcellularLocation>
</comment>
<evidence type="ECO:0000256" key="6">
    <source>
        <dbReference type="SAM" id="MobiDB-lite"/>
    </source>
</evidence>
<keyword evidence="7" id="KW-0472">Membrane</keyword>
<protein>
    <recommendedName>
        <fullName evidence="8">TF-B3 domain-containing protein</fullName>
    </recommendedName>
</protein>
<evidence type="ECO:0000313" key="10">
    <source>
        <dbReference type="Proteomes" id="UP001153076"/>
    </source>
</evidence>
<feature type="domain" description="TF-B3" evidence="8">
    <location>
        <begin position="88"/>
        <end position="166"/>
    </location>
</feature>
<feature type="compositionally biased region" description="Polar residues" evidence="6">
    <location>
        <begin position="261"/>
        <end position="273"/>
    </location>
</feature>
<evidence type="ECO:0000313" key="9">
    <source>
        <dbReference type="EMBL" id="KAJ8437971.1"/>
    </source>
</evidence>
<dbReference type="GO" id="GO:0003677">
    <property type="term" value="F:DNA binding"/>
    <property type="evidence" value="ECO:0007669"/>
    <property type="project" value="UniProtKB-KW"/>
</dbReference>
<proteinExistence type="predicted"/>
<keyword evidence="2" id="KW-0805">Transcription regulation</keyword>
<name>A0A9Q1QDX6_9CARY</name>
<keyword evidence="7" id="KW-1133">Transmembrane helix</keyword>
<evidence type="ECO:0000256" key="1">
    <source>
        <dbReference type="ARBA" id="ARBA00004123"/>
    </source>
</evidence>
<dbReference type="Gene3D" id="2.40.330.10">
    <property type="entry name" value="DNA-binding pseudobarrel domain"/>
    <property type="match status" value="2"/>
</dbReference>
<keyword evidence="5" id="KW-0539">Nucleus</keyword>
<dbReference type="EMBL" id="JAKOGI010000274">
    <property type="protein sequence ID" value="KAJ8437971.1"/>
    <property type="molecule type" value="Genomic_DNA"/>
</dbReference>
<keyword evidence="4" id="KW-0804">Transcription</keyword>
<evidence type="ECO:0000259" key="8">
    <source>
        <dbReference type="PROSITE" id="PS50863"/>
    </source>
</evidence>
<evidence type="ECO:0000256" key="5">
    <source>
        <dbReference type="ARBA" id="ARBA00023242"/>
    </source>
</evidence>
<dbReference type="SMART" id="SM01019">
    <property type="entry name" value="B3"/>
    <property type="match status" value="2"/>
</dbReference>
<sequence length="453" mass="52568">MGESQNGRAWEEETYWKHFHSVLFYQILPSDFHHRLVTDFLTRLEQLVYFSTFLFSIHCLLLFFSCLSPSISLCFYRMWAFVICHNQILPKKFTDNMRGKLPEKVTLKGPNEVNWDVNLVKGKDDAVLEGDEWKDFTKAYSLKKGDILMFKYNRNECFEVLIFDRSNLCEKESSYFVRKCQKPRHDDDSAGRAVDNSAEELTVRCQEGDVNSDCTPRNRSKRNMDRTPKNYSSDRANHTRGGFHGDQWDKSETSDDEDNSISEQQKSFKMTEGTTKNVLRVGIGSVPSNSSRKRTYNSSKVTIPYAKRPSDICYRSNRRPVTELEKAKTLRMAQEKASKFPNSFLVIMRPSGVYKRFFMSIPNEWKPKLVFRKGEEVILQVEEKTWACKFCSCRSHGGFQGGWKRFACENYLEEFDVCLFVPAGRNNGIYVLDVSIFRVVQEVIPPTPITSSS</sequence>
<evidence type="ECO:0000256" key="3">
    <source>
        <dbReference type="ARBA" id="ARBA00023125"/>
    </source>
</evidence>
<dbReference type="Proteomes" id="UP001153076">
    <property type="component" value="Unassembled WGS sequence"/>
</dbReference>
<dbReference type="InterPro" id="IPR044837">
    <property type="entry name" value="REM16-like"/>
</dbReference>
<dbReference type="InterPro" id="IPR015300">
    <property type="entry name" value="DNA-bd_pseudobarrel_sf"/>
</dbReference>
<feature type="region of interest" description="Disordered" evidence="6">
    <location>
        <begin position="202"/>
        <end position="273"/>
    </location>
</feature>
<keyword evidence="7" id="KW-0812">Transmembrane</keyword>
<dbReference type="CDD" id="cd10017">
    <property type="entry name" value="B3_DNA"/>
    <property type="match status" value="2"/>
</dbReference>
<dbReference type="PROSITE" id="PS50863">
    <property type="entry name" value="B3"/>
    <property type="match status" value="2"/>
</dbReference>
<dbReference type="InterPro" id="IPR003340">
    <property type="entry name" value="B3_DNA-bd"/>
</dbReference>
<comment type="caution">
    <text evidence="9">The sequence shown here is derived from an EMBL/GenBank/DDBJ whole genome shotgun (WGS) entry which is preliminary data.</text>
</comment>
<evidence type="ECO:0000256" key="2">
    <source>
        <dbReference type="ARBA" id="ARBA00023015"/>
    </source>
</evidence>
<dbReference type="SUPFAM" id="SSF101936">
    <property type="entry name" value="DNA-binding pseudobarrel domain"/>
    <property type="match status" value="2"/>
</dbReference>
<evidence type="ECO:0000256" key="4">
    <source>
        <dbReference type="ARBA" id="ARBA00023163"/>
    </source>
</evidence>
<keyword evidence="10" id="KW-1185">Reference proteome</keyword>
<dbReference type="GO" id="GO:0005634">
    <property type="term" value="C:nucleus"/>
    <property type="evidence" value="ECO:0007669"/>
    <property type="project" value="UniProtKB-SubCell"/>
</dbReference>
<gene>
    <name evidence="9" type="ORF">Cgig2_033704</name>
</gene>